<name>A0A1Q6F6S5_9BACT</name>
<feature type="transmembrane region" description="Helical" evidence="6">
    <location>
        <begin position="485"/>
        <end position="505"/>
    </location>
</feature>
<feature type="transmembrane region" description="Helical" evidence="6">
    <location>
        <begin position="407"/>
        <end position="424"/>
    </location>
</feature>
<dbReference type="AlphaFoldDB" id="A0A1Q6F6S5"/>
<comment type="caution">
    <text evidence="7">The sequence shown here is derived from an EMBL/GenBank/DDBJ whole genome shotgun (WGS) entry which is preliminary data.</text>
</comment>
<feature type="transmembrane region" description="Helical" evidence="6">
    <location>
        <begin position="148"/>
        <end position="173"/>
    </location>
</feature>
<feature type="transmembrane region" description="Helical" evidence="6">
    <location>
        <begin position="185"/>
        <end position="206"/>
    </location>
</feature>
<keyword evidence="6" id="KW-0592">Phosphate transport</keyword>
<proteinExistence type="inferred from homology"/>
<sequence>MESIYLGIVLFLFLLAIFDLVVGVSNDAVNFLGSAVGARAASFKWIMGVAAVGILCGAVMSNGMMDVARHGIFRPEQFYFQDIMCICLAVMAIDVILLDTFNTLGLPTSTTVSIVFELLGGAFALAMVKLAADDTGLTFADMLNSEKALSVIMAIFLSVAIAFVFGAVVQYIARLIFTFNYKSHMKWSAALFGGVAMTAIIYFILIKGMKDSSFMTPELSEWISTYTRHLVAGCFVFFCILSQVLYWCRVNIFKVVTLLGTFALALAFAGNDLVNFVGVPLTGYSSYMDYVANGNGSETFLMDSLNAPARTPFIFLALSGVVMIVALTTSRKARGVIKTSVDLARQDAGDEMFGSSGLARSIVRASSSLAMGIENVMPQGLKRWLGKRFDKDEAILENGAAFDMVRAAVNLLLASLLIALGTSLKLPLSTTYVAFMVAMGSSLADRAWGRESAVFRITGVISVIGGWFITAGAAFVATFLLALAIYYGGTIAMVVVVALTILFLIRSNIRYRRKMKAEHDDVFKGMMTSRDKAEVWTLLRRHMTESLMASVTFAESTFRQITDGLLKEDIKSLRKAERALGGEKDLLKRVRRRQMLAMRRIDRNLALEKNTWFHTASNASEQLYYCLKRLCEPCKEHVGNNFNPMPKVYLREFLPIRTRIFNLMVEIRRMMEQNDYSDIENVLIEAEGLRESISTERKTQMYRVQEEGNSLHVSLVYLITLQESQELVDTLRQLLKACNKFTK</sequence>
<evidence type="ECO:0000256" key="6">
    <source>
        <dbReference type="RuleBase" id="RU363058"/>
    </source>
</evidence>
<keyword evidence="2 6" id="KW-0813">Transport</keyword>
<reference evidence="7 8" key="1">
    <citation type="journal article" date="2016" name="Nat. Biotechnol.">
        <title>Measurement of bacterial replication rates in microbial communities.</title>
        <authorList>
            <person name="Brown C.T."/>
            <person name="Olm M.R."/>
            <person name="Thomas B.C."/>
            <person name="Banfield J.F."/>
        </authorList>
    </citation>
    <scope>NUCLEOTIDE SEQUENCE [LARGE SCALE GENOMIC DNA]</scope>
    <source>
        <strain evidence="7">CAG:67_53_122</strain>
    </source>
</reference>
<evidence type="ECO:0000256" key="4">
    <source>
        <dbReference type="ARBA" id="ARBA00022989"/>
    </source>
</evidence>
<feature type="transmembrane region" description="Helical" evidence="6">
    <location>
        <begin position="309"/>
        <end position="328"/>
    </location>
</feature>
<dbReference type="GO" id="GO:0016020">
    <property type="term" value="C:membrane"/>
    <property type="evidence" value="ECO:0007669"/>
    <property type="project" value="UniProtKB-SubCell"/>
</dbReference>
<protein>
    <recommendedName>
        <fullName evidence="6">Phosphate transporter</fullName>
    </recommendedName>
</protein>
<keyword evidence="4 6" id="KW-1133">Transmembrane helix</keyword>
<dbReference type="PANTHER" id="PTHR11101:SF16">
    <property type="entry name" value="PHOSPHATE TRANSPORTER"/>
    <property type="match status" value="1"/>
</dbReference>
<feature type="transmembrane region" description="Helical" evidence="6">
    <location>
        <begin position="460"/>
        <end position="479"/>
    </location>
</feature>
<keyword evidence="5 6" id="KW-0472">Membrane</keyword>
<evidence type="ECO:0000256" key="2">
    <source>
        <dbReference type="ARBA" id="ARBA00022448"/>
    </source>
</evidence>
<dbReference type="InterPro" id="IPR001204">
    <property type="entry name" value="Phos_transporter"/>
</dbReference>
<feature type="transmembrane region" description="Helical" evidence="6">
    <location>
        <begin position="226"/>
        <end position="248"/>
    </location>
</feature>
<comment type="similarity">
    <text evidence="6">Belongs to the inorganic phosphate transporter (PiT) (TC 2.A.20) family.</text>
</comment>
<dbReference type="GO" id="GO:0035435">
    <property type="term" value="P:phosphate ion transmembrane transport"/>
    <property type="evidence" value="ECO:0007669"/>
    <property type="project" value="TreeGrafter"/>
</dbReference>
<dbReference type="GO" id="GO:0005315">
    <property type="term" value="F:phosphate transmembrane transporter activity"/>
    <property type="evidence" value="ECO:0007669"/>
    <property type="project" value="InterPro"/>
</dbReference>
<dbReference type="PANTHER" id="PTHR11101">
    <property type="entry name" value="PHOSPHATE TRANSPORTER"/>
    <property type="match status" value="1"/>
</dbReference>
<feature type="transmembrane region" description="Helical" evidence="6">
    <location>
        <begin position="77"/>
        <end position="98"/>
    </location>
</feature>
<evidence type="ECO:0000313" key="7">
    <source>
        <dbReference type="EMBL" id="OKY94604.1"/>
    </source>
</evidence>
<evidence type="ECO:0000256" key="3">
    <source>
        <dbReference type="ARBA" id="ARBA00022692"/>
    </source>
</evidence>
<dbReference type="EMBL" id="MNQH01000026">
    <property type="protein sequence ID" value="OKY94604.1"/>
    <property type="molecule type" value="Genomic_DNA"/>
</dbReference>
<evidence type="ECO:0000256" key="1">
    <source>
        <dbReference type="ARBA" id="ARBA00004141"/>
    </source>
</evidence>
<feature type="transmembrane region" description="Helical" evidence="6">
    <location>
        <begin position="6"/>
        <end position="24"/>
    </location>
</feature>
<accession>A0A1Q6F6S5</accession>
<evidence type="ECO:0000313" key="8">
    <source>
        <dbReference type="Proteomes" id="UP000187417"/>
    </source>
</evidence>
<gene>
    <name evidence="7" type="ORF">BHV66_05425</name>
</gene>
<feature type="transmembrane region" description="Helical" evidence="6">
    <location>
        <begin position="110"/>
        <end position="128"/>
    </location>
</feature>
<dbReference type="Pfam" id="PF01384">
    <property type="entry name" value="PHO4"/>
    <property type="match status" value="1"/>
</dbReference>
<feature type="transmembrane region" description="Helical" evidence="6">
    <location>
        <begin position="45"/>
        <end position="65"/>
    </location>
</feature>
<evidence type="ECO:0000256" key="5">
    <source>
        <dbReference type="ARBA" id="ARBA00023136"/>
    </source>
</evidence>
<keyword evidence="3 6" id="KW-0812">Transmembrane</keyword>
<dbReference type="STRING" id="28117.BHV66_05425"/>
<dbReference type="Proteomes" id="UP000187417">
    <property type="component" value="Unassembled WGS sequence"/>
</dbReference>
<comment type="subcellular location">
    <subcellularLocation>
        <location evidence="1 6">Membrane</location>
        <topology evidence="1 6">Multi-pass membrane protein</topology>
    </subcellularLocation>
</comment>
<organism evidence="7 8">
    <name type="scientific">Alistipes putredinis</name>
    <dbReference type="NCBI Taxonomy" id="28117"/>
    <lineage>
        <taxon>Bacteria</taxon>
        <taxon>Pseudomonadati</taxon>
        <taxon>Bacteroidota</taxon>
        <taxon>Bacteroidia</taxon>
        <taxon>Bacteroidales</taxon>
        <taxon>Rikenellaceae</taxon>
        <taxon>Alistipes</taxon>
    </lineage>
</organism>
<feature type="transmembrane region" description="Helical" evidence="6">
    <location>
        <begin position="255"/>
        <end position="278"/>
    </location>
</feature>
<dbReference type="RefSeq" id="WP_278339251.1">
    <property type="nucleotide sequence ID" value="NZ_BAAFLA010000021.1"/>
</dbReference>